<organism evidence="2 3">
    <name type="scientific">Dendrobium chrysotoxum</name>
    <name type="common">Orchid</name>
    <dbReference type="NCBI Taxonomy" id="161865"/>
    <lineage>
        <taxon>Eukaryota</taxon>
        <taxon>Viridiplantae</taxon>
        <taxon>Streptophyta</taxon>
        <taxon>Embryophyta</taxon>
        <taxon>Tracheophyta</taxon>
        <taxon>Spermatophyta</taxon>
        <taxon>Magnoliopsida</taxon>
        <taxon>Liliopsida</taxon>
        <taxon>Asparagales</taxon>
        <taxon>Orchidaceae</taxon>
        <taxon>Epidendroideae</taxon>
        <taxon>Malaxideae</taxon>
        <taxon>Dendrobiinae</taxon>
        <taxon>Dendrobium</taxon>
    </lineage>
</organism>
<comment type="caution">
    <text evidence="2">The sequence shown here is derived from an EMBL/GenBank/DDBJ whole genome shotgun (WGS) entry which is preliminary data.</text>
</comment>
<dbReference type="Pfam" id="PF25019">
    <property type="entry name" value="LRR_R13L1-DRL21"/>
    <property type="match status" value="1"/>
</dbReference>
<proteinExistence type="predicted"/>
<gene>
    <name evidence="2" type="ORF">IEQ34_003414</name>
</gene>
<dbReference type="InterPro" id="IPR056789">
    <property type="entry name" value="LRR_R13L1-DRL21"/>
</dbReference>
<dbReference type="InterPro" id="IPR032675">
    <property type="entry name" value="LRR_dom_sf"/>
</dbReference>
<dbReference type="AlphaFoldDB" id="A0AAV7HIL6"/>
<keyword evidence="3" id="KW-1185">Reference proteome</keyword>
<accession>A0AAV7HIL6</accession>
<protein>
    <recommendedName>
        <fullName evidence="1">R13L1/DRL21-like LRR repeat region domain-containing protein</fullName>
    </recommendedName>
</protein>
<dbReference type="EMBL" id="JAGFBR010000004">
    <property type="protein sequence ID" value="KAH0468381.1"/>
    <property type="molecule type" value="Genomic_DNA"/>
</dbReference>
<evidence type="ECO:0000313" key="2">
    <source>
        <dbReference type="EMBL" id="KAH0468381.1"/>
    </source>
</evidence>
<evidence type="ECO:0000259" key="1">
    <source>
        <dbReference type="Pfam" id="PF25019"/>
    </source>
</evidence>
<feature type="domain" description="R13L1/DRL21-like LRR repeat region" evidence="1">
    <location>
        <begin position="27"/>
        <end position="132"/>
    </location>
</feature>
<dbReference type="Gene3D" id="3.80.10.10">
    <property type="entry name" value="Ribonuclease Inhibitor"/>
    <property type="match status" value="1"/>
</dbReference>
<dbReference type="Proteomes" id="UP000775213">
    <property type="component" value="Unassembled WGS sequence"/>
</dbReference>
<reference evidence="2 3" key="1">
    <citation type="journal article" date="2021" name="Hortic Res">
        <title>Chromosome-scale assembly of the Dendrobium chrysotoxum genome enhances the understanding of orchid evolution.</title>
        <authorList>
            <person name="Zhang Y."/>
            <person name="Zhang G.Q."/>
            <person name="Zhang D."/>
            <person name="Liu X.D."/>
            <person name="Xu X.Y."/>
            <person name="Sun W.H."/>
            <person name="Yu X."/>
            <person name="Zhu X."/>
            <person name="Wang Z.W."/>
            <person name="Zhao X."/>
            <person name="Zhong W.Y."/>
            <person name="Chen H."/>
            <person name="Yin W.L."/>
            <person name="Huang T."/>
            <person name="Niu S.C."/>
            <person name="Liu Z.J."/>
        </authorList>
    </citation>
    <scope>NUCLEOTIDE SEQUENCE [LARGE SCALE GENOMIC DNA]</scope>
    <source>
        <strain evidence="2">Lindl</strain>
    </source>
</reference>
<name>A0AAV7HIL6_DENCH</name>
<evidence type="ECO:0000313" key="3">
    <source>
        <dbReference type="Proteomes" id="UP000775213"/>
    </source>
</evidence>
<sequence length="172" mass="19901">MVMGFEAFISLLTDFLQDEAVMLLRELKIGHLNELPYLSSLKLHYFKDQSIQTEGQQLEVEVQLDMTIPPYSLRKFGLYDFFGRCFPKWMALSLFQFCVSLLIKLEFKGISSWTQLPSLGQLFQLKQLKIQATTKVKNIGPEFLGVGINSTTKIAFQKLEMVYINKMDELEE</sequence>